<gene>
    <name evidence="2" type="ORF">MalAC0309_2697</name>
</gene>
<name>A0A0U4X113_9MICO</name>
<dbReference type="RefSeq" id="WP_096423220.1">
    <property type="nucleotide sequence ID" value="NZ_AP017315.1"/>
</dbReference>
<dbReference type="EMBL" id="AP017315">
    <property type="protein sequence ID" value="BAU33528.1"/>
    <property type="molecule type" value="Genomic_DNA"/>
</dbReference>
<evidence type="ECO:0008006" key="4">
    <source>
        <dbReference type="Google" id="ProtNLM"/>
    </source>
</evidence>
<reference evidence="3" key="1">
    <citation type="submission" date="2015-12" db="EMBL/GenBank/DDBJ databases">
        <authorList>
            <person name="Shamseldin A."/>
            <person name="Moawad H."/>
            <person name="Abd El-Rahim W.M."/>
            <person name="Sadowsky M.J."/>
        </authorList>
    </citation>
    <scope>NUCLEOTIDE SEQUENCE [LARGE SCALE GENOMIC DNA]</scope>
    <source>
        <strain evidence="3">JAM AC0309</strain>
    </source>
</reference>
<feature type="compositionally biased region" description="Basic and acidic residues" evidence="1">
    <location>
        <begin position="15"/>
        <end position="34"/>
    </location>
</feature>
<feature type="region of interest" description="Disordered" evidence="1">
    <location>
        <begin position="1"/>
        <end position="39"/>
    </location>
</feature>
<dbReference type="OrthoDB" id="32458at2"/>
<sequence>MAHGRKSTGNEGFSDAERAAMKARAEELRAEGRTTKGATKAAADLEKLLEAIAAMPDDERVIAERIHLIVSETAPQLQGKTWYGMPAWALDGKVVCFFQAAGKFESRYNTFGFQDPATLDDGSMSPTSWAVTAIGASEEQVIRELVTKAVAGI</sequence>
<dbReference type="SUPFAM" id="SSF159888">
    <property type="entry name" value="YdhG-like"/>
    <property type="match status" value="1"/>
</dbReference>
<organism evidence="2 3">
    <name type="scientific">Microcella alkaliphila</name>
    <dbReference type="NCBI Taxonomy" id="279828"/>
    <lineage>
        <taxon>Bacteria</taxon>
        <taxon>Bacillati</taxon>
        <taxon>Actinomycetota</taxon>
        <taxon>Actinomycetes</taxon>
        <taxon>Micrococcales</taxon>
        <taxon>Microbacteriaceae</taxon>
        <taxon>Microcella</taxon>
    </lineage>
</organism>
<accession>A0A0U4X113</accession>
<protein>
    <recommendedName>
        <fullName evidence="4">YdhG-like domain-containing protein</fullName>
    </recommendedName>
</protein>
<reference evidence="2 3" key="2">
    <citation type="submission" date="2016-01" db="EMBL/GenBank/DDBJ databases">
        <title>Microcella alkaliphila JAM AC0309 whole genome shotgun sequence.</title>
        <authorList>
            <person name="Kurata A."/>
            <person name="Hirose Y."/>
            <person name="Kishimoto N."/>
            <person name="Kobayashi T."/>
        </authorList>
    </citation>
    <scope>NUCLEOTIDE SEQUENCE [LARGE SCALE GENOMIC DNA]</scope>
    <source>
        <strain evidence="2 3">JAM AC0309</strain>
    </source>
</reference>
<proteinExistence type="predicted"/>
<evidence type="ECO:0000256" key="1">
    <source>
        <dbReference type="SAM" id="MobiDB-lite"/>
    </source>
</evidence>
<dbReference type="AlphaFoldDB" id="A0A0U4X113"/>
<evidence type="ECO:0000313" key="3">
    <source>
        <dbReference type="Proteomes" id="UP000218965"/>
    </source>
</evidence>
<dbReference type="Proteomes" id="UP000218965">
    <property type="component" value="Chromosome"/>
</dbReference>
<dbReference type="Gene3D" id="3.90.1150.200">
    <property type="match status" value="1"/>
</dbReference>
<dbReference type="KEGG" id="malk:MalAC0309_2697"/>
<evidence type="ECO:0000313" key="2">
    <source>
        <dbReference type="EMBL" id="BAU33528.1"/>
    </source>
</evidence>